<dbReference type="InterPro" id="IPR023393">
    <property type="entry name" value="START-like_dom_sf"/>
</dbReference>
<evidence type="ECO:0000313" key="3">
    <source>
        <dbReference type="EMBL" id="WIX06747.1"/>
    </source>
</evidence>
<dbReference type="Gene3D" id="3.30.530.20">
    <property type="match status" value="1"/>
</dbReference>
<organism evidence="3 4">
    <name type="scientific">Xanthomonas oryzae pv. leersiae</name>
    <dbReference type="NCBI Taxonomy" id="3112258"/>
    <lineage>
        <taxon>Bacteria</taxon>
        <taxon>Pseudomonadati</taxon>
        <taxon>Pseudomonadota</taxon>
        <taxon>Gammaproteobacteria</taxon>
        <taxon>Lysobacterales</taxon>
        <taxon>Lysobacteraceae</taxon>
        <taxon>Xanthomonas</taxon>
    </lineage>
</organism>
<gene>
    <name evidence="3" type="ORF">QN060_00480</name>
</gene>
<protein>
    <submittedName>
        <fullName evidence="3">SRPBCC family protein</fullName>
    </submittedName>
</protein>
<evidence type="ECO:0000313" key="4">
    <source>
        <dbReference type="Proteomes" id="UP001228059"/>
    </source>
</evidence>
<dbReference type="AlphaFoldDB" id="A0AAJ6GY17"/>
<sequence>MQTHPLPKRVLMSTATLHRVIRASPERIYRAFLHADAAAKWMPPNGHSCTVAYLHAHVGGTFRMAFTNFANGERHAFGGTYRELQPNALLRDDDAFDAPSLPVTMVTPVQLHPLPCGTDLHVVQEGIPKQIPLHACYLGWQDSLMLLAHLVAAHPENRSAAAHRGLGAVQR</sequence>
<dbReference type="CDD" id="cd08895">
    <property type="entry name" value="SRPBCC_CalC_Aha1-like_2"/>
    <property type="match status" value="1"/>
</dbReference>
<comment type="similarity">
    <text evidence="1">Belongs to the AHA1 family.</text>
</comment>
<dbReference type="InterPro" id="IPR013538">
    <property type="entry name" value="ASHA1/2-like_C"/>
</dbReference>
<dbReference type="Proteomes" id="UP001228059">
    <property type="component" value="Chromosome"/>
</dbReference>
<name>A0AAJ6GY17_9XANT</name>
<proteinExistence type="inferred from homology"/>
<evidence type="ECO:0000259" key="2">
    <source>
        <dbReference type="Pfam" id="PF08327"/>
    </source>
</evidence>
<reference evidence="3 4" key="1">
    <citation type="submission" date="2023-05" db="EMBL/GenBank/DDBJ databases">
        <title>Complete Genome Resource of Xanthomonas oryzae pv. leersiae Strain YNJC Isolated From Plateau Japonica Rice in Southwest China.</title>
        <authorList>
            <person name="Aa X."/>
            <person name="Mei L."/>
            <person name="Liu P."/>
            <person name="Yang Y."/>
            <person name="Tang C."/>
            <person name="Zhang F."/>
            <person name="Dong C."/>
            <person name="Wang B."/>
            <person name="Chen X."/>
            <person name="Dai L."/>
        </authorList>
    </citation>
    <scope>NUCLEOTIDE SEQUENCE [LARGE SCALE GENOMIC DNA]</scope>
    <source>
        <strain evidence="3 4">YNJC</strain>
    </source>
</reference>
<dbReference type="SUPFAM" id="SSF55961">
    <property type="entry name" value="Bet v1-like"/>
    <property type="match status" value="1"/>
</dbReference>
<feature type="domain" description="Activator of Hsp90 ATPase homologue 1/2-like C-terminal" evidence="2">
    <location>
        <begin position="22"/>
        <end position="151"/>
    </location>
</feature>
<dbReference type="EMBL" id="CP127225">
    <property type="protein sequence ID" value="WIX06747.1"/>
    <property type="molecule type" value="Genomic_DNA"/>
</dbReference>
<evidence type="ECO:0000256" key="1">
    <source>
        <dbReference type="ARBA" id="ARBA00006817"/>
    </source>
</evidence>
<dbReference type="Pfam" id="PF08327">
    <property type="entry name" value="AHSA1"/>
    <property type="match status" value="1"/>
</dbReference>
<accession>A0AAJ6GY17</accession>